<dbReference type="AntiFam" id="ANF00215">
    <property type="entry name" value="Shadow ORF (opposite nolG)"/>
</dbReference>
<gene>
    <name evidence="1" type="ORF">LMG29739_04051</name>
</gene>
<keyword evidence="2" id="KW-1185">Reference proteome</keyword>
<name>A0A6J5E9K7_9BURK</name>
<dbReference type="AlphaFoldDB" id="A0A6J5E9K7"/>
<accession>A0A6J5E9K7</accession>
<reference evidence="1 2" key="1">
    <citation type="submission" date="2020-04" db="EMBL/GenBank/DDBJ databases">
        <authorList>
            <person name="De Canck E."/>
        </authorList>
    </citation>
    <scope>NUCLEOTIDE SEQUENCE [LARGE SCALE GENOMIC DNA]</scope>
    <source>
        <strain evidence="1 2">LMG 29739</strain>
    </source>
</reference>
<protein>
    <submittedName>
        <fullName evidence="1">Uncharacterized protein</fullName>
    </submittedName>
</protein>
<evidence type="ECO:0000313" key="1">
    <source>
        <dbReference type="EMBL" id="CAB3763178.1"/>
    </source>
</evidence>
<sequence length="175" mass="17917">MSSSAASAGDSVNATSPEITTEIAIVIANCLYIWPVMPLINATGTNTAHSTSTIATTGPATSSIACLAAVFGSSLCTVMLRSTFSITTIASSTTIPIASTMPNSVSILIEKPSAAIPMNVPTIDTGTAITGINVARRFCRNTNTTITTSTTASKNVWTTSEIDARVNSVVSIAIL</sequence>
<dbReference type="Proteomes" id="UP000494329">
    <property type="component" value="Unassembled WGS sequence"/>
</dbReference>
<proteinExistence type="predicted"/>
<evidence type="ECO:0000313" key="2">
    <source>
        <dbReference type="Proteomes" id="UP000494329"/>
    </source>
</evidence>
<dbReference type="EMBL" id="CADIKF010000033">
    <property type="protein sequence ID" value="CAB3763178.1"/>
    <property type="molecule type" value="Genomic_DNA"/>
</dbReference>
<organism evidence="1 2">
    <name type="scientific">Paraburkholderia solisilvae</name>
    <dbReference type="NCBI Taxonomy" id="624376"/>
    <lineage>
        <taxon>Bacteria</taxon>
        <taxon>Pseudomonadati</taxon>
        <taxon>Pseudomonadota</taxon>
        <taxon>Betaproteobacteria</taxon>
        <taxon>Burkholderiales</taxon>
        <taxon>Burkholderiaceae</taxon>
        <taxon>Paraburkholderia</taxon>
    </lineage>
</organism>